<evidence type="ECO:0000313" key="2">
    <source>
        <dbReference type="EMBL" id="KDR41170.1"/>
    </source>
</evidence>
<organism evidence="2 3">
    <name type="scientific">Caballeronia glathei</name>
    <dbReference type="NCBI Taxonomy" id="60547"/>
    <lineage>
        <taxon>Bacteria</taxon>
        <taxon>Pseudomonadati</taxon>
        <taxon>Pseudomonadota</taxon>
        <taxon>Betaproteobacteria</taxon>
        <taxon>Burkholderiales</taxon>
        <taxon>Burkholderiaceae</taxon>
        <taxon>Caballeronia</taxon>
    </lineage>
</organism>
<name>A0A069PKR1_9BURK</name>
<evidence type="ECO:0000313" key="3">
    <source>
        <dbReference type="Proteomes" id="UP000027466"/>
    </source>
</evidence>
<dbReference type="EMBL" id="JFHC01000031">
    <property type="protein sequence ID" value="KDR41170.1"/>
    <property type="molecule type" value="Genomic_DNA"/>
</dbReference>
<dbReference type="STRING" id="60547.GCA_000751215_04776"/>
<feature type="transmembrane region" description="Helical" evidence="1">
    <location>
        <begin position="49"/>
        <end position="71"/>
    </location>
</feature>
<reference evidence="2 3" key="1">
    <citation type="submission" date="2014-03" db="EMBL/GenBank/DDBJ databases">
        <title>Draft Genome Sequences of Four Burkholderia Strains.</title>
        <authorList>
            <person name="Liu X.Y."/>
            <person name="Li C.X."/>
            <person name="Xu J.H."/>
        </authorList>
    </citation>
    <scope>NUCLEOTIDE SEQUENCE [LARGE SCALE GENOMIC DNA]</scope>
    <source>
        <strain evidence="2 3">DSM 50014</strain>
    </source>
</reference>
<sequence>MCVRALSLSDKALAKTATLRARFSLCISPICRFRAGIRPSQAAPRGFDMMAFAFFLLWIIASLGLLTVWVFRQTPAVEHERAEAIES</sequence>
<dbReference type="Proteomes" id="UP000027466">
    <property type="component" value="Unassembled WGS sequence"/>
</dbReference>
<keyword evidence="3" id="KW-1185">Reference proteome</keyword>
<keyword evidence="1" id="KW-1133">Transmembrane helix</keyword>
<keyword evidence="1" id="KW-0472">Membrane</keyword>
<accession>A0A069PKR1</accession>
<proteinExistence type="predicted"/>
<comment type="caution">
    <text evidence="2">The sequence shown here is derived from an EMBL/GenBank/DDBJ whole genome shotgun (WGS) entry which is preliminary data.</text>
</comment>
<keyword evidence="1" id="KW-0812">Transmembrane</keyword>
<dbReference type="RefSeq" id="WP_035936273.1">
    <property type="nucleotide sequence ID" value="NZ_CADFFX010000009.1"/>
</dbReference>
<dbReference type="AlphaFoldDB" id="A0A069PKR1"/>
<gene>
    <name evidence="2" type="ORF">BG61_20540</name>
</gene>
<evidence type="ECO:0000256" key="1">
    <source>
        <dbReference type="SAM" id="Phobius"/>
    </source>
</evidence>
<protein>
    <submittedName>
        <fullName evidence="2">Uncharacterized protein</fullName>
    </submittedName>
</protein>